<proteinExistence type="predicted"/>
<protein>
    <submittedName>
        <fullName evidence="1">Uncharacterized protein</fullName>
    </submittedName>
</protein>
<name>U4KYQ3_PYROM</name>
<reference evidence="1 2" key="1">
    <citation type="journal article" date="2013" name="PLoS Genet.">
        <title>The genome and development-dependent transcriptomes of Pyronema confluens: a window into fungal evolution.</title>
        <authorList>
            <person name="Traeger S."/>
            <person name="Altegoer F."/>
            <person name="Freitag M."/>
            <person name="Gabaldon T."/>
            <person name="Kempken F."/>
            <person name="Kumar A."/>
            <person name="Marcet-Houben M."/>
            <person name="Poggeler S."/>
            <person name="Stajich J.E."/>
            <person name="Nowrousian M."/>
        </authorList>
    </citation>
    <scope>NUCLEOTIDE SEQUENCE [LARGE SCALE GENOMIC DNA]</scope>
    <source>
        <strain evidence="2">CBS 100304</strain>
        <tissue evidence="1">Vegetative mycelium</tissue>
    </source>
</reference>
<keyword evidence="2" id="KW-1185">Reference proteome</keyword>
<sequence>MYTWCQDKLDSATGNTEYRGIQRAEYNRLVKERFARLERDKPKKNAIKATPDASTSFGLPYVDLSDEEYAKVLQAAEKDFVKRAWKRAGKKADEAQREEKKAKRVVGNI</sequence>
<dbReference type="EMBL" id="HF935314">
    <property type="protein sequence ID" value="CCX06790.1"/>
    <property type="molecule type" value="Genomic_DNA"/>
</dbReference>
<dbReference type="AlphaFoldDB" id="U4KYQ3"/>
<organism evidence="1 2">
    <name type="scientific">Pyronema omphalodes (strain CBS 100304)</name>
    <name type="common">Pyronema confluens</name>
    <dbReference type="NCBI Taxonomy" id="1076935"/>
    <lineage>
        <taxon>Eukaryota</taxon>
        <taxon>Fungi</taxon>
        <taxon>Dikarya</taxon>
        <taxon>Ascomycota</taxon>
        <taxon>Pezizomycotina</taxon>
        <taxon>Pezizomycetes</taxon>
        <taxon>Pezizales</taxon>
        <taxon>Pyronemataceae</taxon>
        <taxon>Pyronema</taxon>
    </lineage>
</organism>
<evidence type="ECO:0000313" key="1">
    <source>
        <dbReference type="EMBL" id="CCX06790.1"/>
    </source>
</evidence>
<gene>
    <name evidence="1" type="ORF">PCON_06377</name>
</gene>
<evidence type="ECO:0000313" key="2">
    <source>
        <dbReference type="Proteomes" id="UP000018144"/>
    </source>
</evidence>
<dbReference type="Proteomes" id="UP000018144">
    <property type="component" value="Unassembled WGS sequence"/>
</dbReference>
<accession>U4KYQ3</accession>